<feature type="compositionally biased region" description="Low complexity" evidence="1">
    <location>
        <begin position="186"/>
        <end position="204"/>
    </location>
</feature>
<sequence length="204" mass="20653">MRKLVAGLAIGGSLTLGTAVTLLTVDSESPAAPPNVSCPPFAGSGPVPGCAVRVDGARLRIDLYNNATRDPAVVCTLTPSGALRPTDSTAMGPGSRGSLGAAVFPNVSRTFVVECRGGGAGADRVERQTTISARAEAPVTERTTPPVRRSSPQPAPSAPSESRESDRPADDPASQTSTRDVAPDETTTTAPTVTTTTTTVPASS</sequence>
<dbReference type="STRING" id="417102.CA982_05035"/>
<name>A0A243QE55_9ACTN</name>
<organism evidence="2 3">
    <name type="scientific">Gordonia lacunae</name>
    <dbReference type="NCBI Taxonomy" id="417102"/>
    <lineage>
        <taxon>Bacteria</taxon>
        <taxon>Bacillati</taxon>
        <taxon>Actinomycetota</taxon>
        <taxon>Actinomycetes</taxon>
        <taxon>Mycobacteriales</taxon>
        <taxon>Gordoniaceae</taxon>
        <taxon>Gordonia</taxon>
    </lineage>
</organism>
<feature type="compositionally biased region" description="Basic and acidic residues" evidence="1">
    <location>
        <begin position="161"/>
        <end position="170"/>
    </location>
</feature>
<dbReference type="OrthoDB" id="4382152at2"/>
<gene>
    <name evidence="2" type="ORF">CA982_05035</name>
</gene>
<proteinExistence type="predicted"/>
<protein>
    <submittedName>
        <fullName evidence="2">Uncharacterized protein</fullName>
    </submittedName>
</protein>
<dbReference type="AlphaFoldDB" id="A0A243QE55"/>
<evidence type="ECO:0000256" key="1">
    <source>
        <dbReference type="SAM" id="MobiDB-lite"/>
    </source>
</evidence>
<dbReference type="Proteomes" id="UP000194632">
    <property type="component" value="Unassembled WGS sequence"/>
</dbReference>
<reference evidence="2 3" key="1">
    <citation type="submission" date="2017-05" db="EMBL/GenBank/DDBJ databases">
        <title>Biotechnological potential of actinobacteria isolated from South African environments.</title>
        <authorList>
            <person name="Le Roes-Hill M."/>
            <person name="Prins A."/>
            <person name="Durrell K.A."/>
        </authorList>
    </citation>
    <scope>NUCLEOTIDE SEQUENCE [LARGE SCALE GENOMIC DNA]</scope>
    <source>
        <strain evidence="2">BS2</strain>
    </source>
</reference>
<comment type="caution">
    <text evidence="2">The sequence shown here is derived from an EMBL/GenBank/DDBJ whole genome shotgun (WGS) entry which is preliminary data.</text>
</comment>
<dbReference type="RefSeq" id="WP_086534250.1">
    <property type="nucleotide sequence ID" value="NZ_NGFO01000004.1"/>
</dbReference>
<feature type="region of interest" description="Disordered" evidence="1">
    <location>
        <begin position="119"/>
        <end position="204"/>
    </location>
</feature>
<accession>A0A243QE55</accession>
<evidence type="ECO:0000313" key="2">
    <source>
        <dbReference type="EMBL" id="OUC80059.1"/>
    </source>
</evidence>
<evidence type="ECO:0000313" key="3">
    <source>
        <dbReference type="Proteomes" id="UP000194632"/>
    </source>
</evidence>
<dbReference type="EMBL" id="NGFO01000004">
    <property type="protein sequence ID" value="OUC80059.1"/>
    <property type="molecule type" value="Genomic_DNA"/>
</dbReference>
<keyword evidence="3" id="KW-1185">Reference proteome</keyword>